<sequence length="252" mass="27993">MTRRIRPDQRLYPILALLAVIVLWQLIVTLADVPMYILPSPLDTVNALIDDFGAIAGHVGTTLYESALGFLLSIVLAFVLGILMDSFDIVKKSLYPILIVSQTVPTIVITPILIIWFGFGMLPKVLVIVMVCFFPICISLVDAFEKVDRDYVNLFRSFEAGKLQTFLHLKLPYAMVNFFSGLKIAATYLIMAAIIAEWQGGTKGIGVYMVRAKNAYALDKVFASILVIVLVSVVLIAVINRIGSRATHWRSR</sequence>
<protein>
    <submittedName>
        <fullName evidence="9">ABC transporter permease</fullName>
    </submittedName>
</protein>
<keyword evidence="10" id="KW-1185">Reference proteome</keyword>
<gene>
    <name evidence="9" type="ORF">KB449_29365</name>
</gene>
<feature type="transmembrane region" description="Helical" evidence="7">
    <location>
        <begin position="171"/>
        <end position="196"/>
    </location>
</feature>
<dbReference type="SUPFAM" id="SSF161098">
    <property type="entry name" value="MetI-like"/>
    <property type="match status" value="1"/>
</dbReference>
<feature type="domain" description="ABC transmembrane type-1" evidence="8">
    <location>
        <begin position="59"/>
        <end position="239"/>
    </location>
</feature>
<evidence type="ECO:0000256" key="3">
    <source>
        <dbReference type="ARBA" id="ARBA00022475"/>
    </source>
</evidence>
<feature type="transmembrane region" description="Helical" evidence="7">
    <location>
        <begin position="221"/>
        <end position="242"/>
    </location>
</feature>
<dbReference type="Pfam" id="PF00528">
    <property type="entry name" value="BPD_transp_1"/>
    <property type="match status" value="1"/>
</dbReference>
<dbReference type="CDD" id="cd06261">
    <property type="entry name" value="TM_PBP2"/>
    <property type="match status" value="1"/>
</dbReference>
<dbReference type="InterPro" id="IPR000515">
    <property type="entry name" value="MetI-like"/>
</dbReference>
<feature type="transmembrane region" description="Helical" evidence="7">
    <location>
        <begin position="125"/>
        <end position="144"/>
    </location>
</feature>
<evidence type="ECO:0000256" key="4">
    <source>
        <dbReference type="ARBA" id="ARBA00022692"/>
    </source>
</evidence>
<feature type="transmembrane region" description="Helical" evidence="7">
    <location>
        <begin position="94"/>
        <end position="119"/>
    </location>
</feature>
<evidence type="ECO:0000256" key="1">
    <source>
        <dbReference type="ARBA" id="ARBA00004651"/>
    </source>
</evidence>
<name>A0ABT6TQG2_9BACL</name>
<dbReference type="Proteomes" id="UP001161691">
    <property type="component" value="Unassembled WGS sequence"/>
</dbReference>
<dbReference type="RefSeq" id="WP_282911749.1">
    <property type="nucleotide sequence ID" value="NZ_JAGRPV010000001.1"/>
</dbReference>
<evidence type="ECO:0000313" key="10">
    <source>
        <dbReference type="Proteomes" id="UP001161691"/>
    </source>
</evidence>
<evidence type="ECO:0000256" key="7">
    <source>
        <dbReference type="RuleBase" id="RU363032"/>
    </source>
</evidence>
<keyword evidence="4 7" id="KW-0812">Transmembrane</keyword>
<evidence type="ECO:0000256" key="2">
    <source>
        <dbReference type="ARBA" id="ARBA00022448"/>
    </source>
</evidence>
<evidence type="ECO:0000313" key="9">
    <source>
        <dbReference type="EMBL" id="MDI4649084.1"/>
    </source>
</evidence>
<organism evidence="9 10">
    <name type="scientific">Cohnella hashimotonis</name>
    <dbReference type="NCBI Taxonomy" id="2826895"/>
    <lineage>
        <taxon>Bacteria</taxon>
        <taxon>Bacillati</taxon>
        <taxon>Bacillota</taxon>
        <taxon>Bacilli</taxon>
        <taxon>Bacillales</taxon>
        <taxon>Paenibacillaceae</taxon>
        <taxon>Cohnella</taxon>
    </lineage>
</organism>
<feature type="transmembrane region" description="Helical" evidence="7">
    <location>
        <begin position="67"/>
        <end position="87"/>
    </location>
</feature>
<comment type="caution">
    <text evidence="9">The sequence shown here is derived from an EMBL/GenBank/DDBJ whole genome shotgun (WGS) entry which is preliminary data.</text>
</comment>
<evidence type="ECO:0000256" key="5">
    <source>
        <dbReference type="ARBA" id="ARBA00022989"/>
    </source>
</evidence>
<keyword evidence="3" id="KW-1003">Cell membrane</keyword>
<comment type="similarity">
    <text evidence="7">Belongs to the binding-protein-dependent transport system permease family.</text>
</comment>
<keyword evidence="5 7" id="KW-1133">Transmembrane helix</keyword>
<dbReference type="Gene3D" id="1.10.3720.10">
    <property type="entry name" value="MetI-like"/>
    <property type="match status" value="1"/>
</dbReference>
<dbReference type="PANTHER" id="PTHR30151:SF20">
    <property type="entry name" value="ABC TRANSPORTER PERMEASE PROTEIN HI_0355-RELATED"/>
    <property type="match status" value="1"/>
</dbReference>
<keyword evidence="6 7" id="KW-0472">Membrane</keyword>
<dbReference type="PROSITE" id="PS50928">
    <property type="entry name" value="ABC_TM1"/>
    <property type="match status" value="1"/>
</dbReference>
<reference evidence="9" key="1">
    <citation type="submission" date="2023-04" db="EMBL/GenBank/DDBJ databases">
        <title>Comparative genomic analysis of Cohnella hashimotonis sp. nov., isolated from the International Space Station.</title>
        <authorList>
            <person name="Venkateswaran K."/>
            <person name="Simpson A."/>
        </authorList>
    </citation>
    <scope>NUCLEOTIDE SEQUENCE</scope>
    <source>
        <strain evidence="9">F6_2S_P_1</strain>
    </source>
</reference>
<evidence type="ECO:0000256" key="6">
    <source>
        <dbReference type="ARBA" id="ARBA00023136"/>
    </source>
</evidence>
<accession>A0ABT6TQG2</accession>
<feature type="transmembrane region" description="Helical" evidence="7">
    <location>
        <begin position="12"/>
        <end position="31"/>
    </location>
</feature>
<proteinExistence type="inferred from homology"/>
<dbReference type="InterPro" id="IPR035906">
    <property type="entry name" value="MetI-like_sf"/>
</dbReference>
<evidence type="ECO:0000259" key="8">
    <source>
        <dbReference type="PROSITE" id="PS50928"/>
    </source>
</evidence>
<comment type="subcellular location">
    <subcellularLocation>
        <location evidence="1 7">Cell membrane</location>
        <topology evidence="1 7">Multi-pass membrane protein</topology>
    </subcellularLocation>
</comment>
<dbReference type="EMBL" id="JAGRPV010000001">
    <property type="protein sequence ID" value="MDI4649084.1"/>
    <property type="molecule type" value="Genomic_DNA"/>
</dbReference>
<keyword evidence="2 7" id="KW-0813">Transport</keyword>
<dbReference type="PANTHER" id="PTHR30151">
    <property type="entry name" value="ALKANE SULFONATE ABC TRANSPORTER-RELATED, MEMBRANE SUBUNIT"/>
    <property type="match status" value="1"/>
</dbReference>